<dbReference type="InterPro" id="IPR000866">
    <property type="entry name" value="AhpC/TSA"/>
</dbReference>
<dbReference type="Pfam" id="PF00578">
    <property type="entry name" value="AhpC-TSA"/>
    <property type="match status" value="1"/>
</dbReference>
<gene>
    <name evidence="4" type="ORF">EKG37_06295</name>
</gene>
<dbReference type="InterPro" id="IPR050553">
    <property type="entry name" value="Thioredoxin_ResA/DsbE_sf"/>
</dbReference>
<sequence length="176" mass="20065">MIKKIIPFVFLFGLLTVAVVNAMTNEKSVDPNQIPPEKIPGLAIGEKAPDFELLNLEGKPVRLSEFKGKKIMLNFWATWCPPCKEEMPAIQKFYTEKGNSVQILAVNLDPDNNVKEFAEKLKVNFPILLDNDEEVMRSYKILTIPTTFFIDEEGIIQNKYLGPLSVEQMKKFTNEL</sequence>
<dbReference type="Gene3D" id="3.40.30.10">
    <property type="entry name" value="Glutaredoxin"/>
    <property type="match status" value="1"/>
</dbReference>
<organism evidence="4 5">
    <name type="scientific">Bacillus yapensis</name>
    <dbReference type="NCBI Taxonomy" id="2492960"/>
    <lineage>
        <taxon>Bacteria</taxon>
        <taxon>Bacillati</taxon>
        <taxon>Bacillota</taxon>
        <taxon>Bacilli</taxon>
        <taxon>Bacillales</taxon>
        <taxon>Bacillaceae</taxon>
        <taxon>Bacillus</taxon>
    </lineage>
</organism>
<dbReference type="InterPro" id="IPR036249">
    <property type="entry name" value="Thioredoxin-like_sf"/>
</dbReference>
<evidence type="ECO:0000259" key="3">
    <source>
        <dbReference type="PROSITE" id="PS51352"/>
    </source>
</evidence>
<keyword evidence="1" id="KW-1015">Disulfide bond</keyword>
<dbReference type="CDD" id="cd02966">
    <property type="entry name" value="TlpA_like_family"/>
    <property type="match status" value="1"/>
</dbReference>
<keyword evidence="5" id="KW-1185">Reference proteome</keyword>
<dbReference type="PANTHER" id="PTHR42852">
    <property type="entry name" value="THIOL:DISULFIDE INTERCHANGE PROTEIN DSBE"/>
    <property type="match status" value="1"/>
</dbReference>
<proteinExistence type="predicted"/>
<dbReference type="RefSeq" id="WP_126407480.1">
    <property type="nucleotide sequence ID" value="NZ_RXNT01000004.1"/>
</dbReference>
<dbReference type="EMBL" id="RXNT01000004">
    <property type="protein sequence ID" value="RTR33830.1"/>
    <property type="molecule type" value="Genomic_DNA"/>
</dbReference>
<dbReference type="SUPFAM" id="SSF52833">
    <property type="entry name" value="Thioredoxin-like"/>
    <property type="match status" value="1"/>
</dbReference>
<evidence type="ECO:0000256" key="2">
    <source>
        <dbReference type="SAM" id="SignalP"/>
    </source>
</evidence>
<reference evidence="4 5" key="1">
    <citation type="submission" date="2018-12" db="EMBL/GenBank/DDBJ databases">
        <title>Bacillus yapensis draft genome sequence.</title>
        <authorList>
            <person name="Yu L."/>
            <person name="Xu X."/>
            <person name="Tang X."/>
        </authorList>
    </citation>
    <scope>NUCLEOTIDE SEQUENCE [LARGE SCALE GENOMIC DNA]</scope>
    <source>
        <strain evidence="4 5">XXST-01</strain>
    </source>
</reference>
<keyword evidence="2" id="KW-0732">Signal</keyword>
<dbReference type="GO" id="GO:0016491">
    <property type="term" value="F:oxidoreductase activity"/>
    <property type="evidence" value="ECO:0007669"/>
    <property type="project" value="InterPro"/>
</dbReference>
<name>A0A431WE58_9BACI</name>
<dbReference type="PROSITE" id="PS00194">
    <property type="entry name" value="THIOREDOXIN_1"/>
    <property type="match status" value="1"/>
</dbReference>
<evidence type="ECO:0000256" key="1">
    <source>
        <dbReference type="ARBA" id="ARBA00023157"/>
    </source>
</evidence>
<dbReference type="OrthoDB" id="25753at2"/>
<evidence type="ECO:0000313" key="4">
    <source>
        <dbReference type="EMBL" id="RTR33830.1"/>
    </source>
</evidence>
<dbReference type="PROSITE" id="PS51352">
    <property type="entry name" value="THIOREDOXIN_2"/>
    <property type="match status" value="1"/>
</dbReference>
<dbReference type="InterPro" id="IPR017937">
    <property type="entry name" value="Thioredoxin_CS"/>
</dbReference>
<accession>A0A431WE58</accession>
<dbReference type="Proteomes" id="UP000271374">
    <property type="component" value="Unassembled WGS sequence"/>
</dbReference>
<feature type="domain" description="Thioredoxin" evidence="3">
    <location>
        <begin position="42"/>
        <end position="176"/>
    </location>
</feature>
<protein>
    <submittedName>
        <fullName evidence="4">TlpA family protein disulfide reductase</fullName>
    </submittedName>
</protein>
<dbReference type="AlphaFoldDB" id="A0A431WE58"/>
<dbReference type="GO" id="GO:0016209">
    <property type="term" value="F:antioxidant activity"/>
    <property type="evidence" value="ECO:0007669"/>
    <property type="project" value="InterPro"/>
</dbReference>
<dbReference type="InterPro" id="IPR013766">
    <property type="entry name" value="Thioredoxin_domain"/>
</dbReference>
<feature type="chain" id="PRO_5019404169" evidence="2">
    <location>
        <begin position="23"/>
        <end position="176"/>
    </location>
</feature>
<dbReference type="PANTHER" id="PTHR42852:SF1">
    <property type="entry name" value="THIOREDOXIN-LIKE PROTEIN YNEN"/>
    <property type="match status" value="1"/>
</dbReference>
<feature type="signal peptide" evidence="2">
    <location>
        <begin position="1"/>
        <end position="22"/>
    </location>
</feature>
<comment type="caution">
    <text evidence="4">The sequence shown here is derived from an EMBL/GenBank/DDBJ whole genome shotgun (WGS) entry which is preliminary data.</text>
</comment>
<evidence type="ECO:0000313" key="5">
    <source>
        <dbReference type="Proteomes" id="UP000271374"/>
    </source>
</evidence>